<dbReference type="HOGENOM" id="CLU_006921_0_1_1"/>
<evidence type="ECO:0000256" key="2">
    <source>
        <dbReference type="ARBA" id="ARBA00022679"/>
    </source>
</evidence>
<dbReference type="Proteomes" id="UP000027195">
    <property type="component" value="Unassembled WGS sequence"/>
</dbReference>
<dbReference type="InterPro" id="IPR016187">
    <property type="entry name" value="CTDL_fold"/>
</dbReference>
<dbReference type="EMBL" id="KL198024">
    <property type="protein sequence ID" value="KDQ17224.1"/>
    <property type="molecule type" value="Genomic_DNA"/>
</dbReference>
<dbReference type="InterPro" id="IPR029063">
    <property type="entry name" value="SAM-dependent_MTases_sf"/>
</dbReference>
<feature type="domain" description="DinB-like" evidence="5">
    <location>
        <begin position="500"/>
        <end position="600"/>
    </location>
</feature>
<evidence type="ECO:0008006" key="8">
    <source>
        <dbReference type="Google" id="ProtNLM"/>
    </source>
</evidence>
<dbReference type="Pfam" id="PF12867">
    <property type="entry name" value="DinB_2"/>
    <property type="match status" value="1"/>
</dbReference>
<dbReference type="InterPro" id="IPR019257">
    <property type="entry name" value="MeTrfase_dom"/>
</dbReference>
<dbReference type="InterPro" id="IPR051128">
    <property type="entry name" value="EgtD_Methyltrsf_superfamily"/>
</dbReference>
<feature type="region of interest" description="Disordered" evidence="3">
    <location>
        <begin position="1"/>
        <end position="20"/>
    </location>
</feature>
<keyword evidence="2" id="KW-0808">Transferase</keyword>
<feature type="domain" description="Histidine-specific methyltransferase SAM-dependent" evidence="4">
    <location>
        <begin position="251"/>
        <end position="433"/>
    </location>
</feature>
<dbReference type="PANTHER" id="PTHR43397">
    <property type="entry name" value="ERGOTHIONEINE BIOSYNTHESIS PROTEIN 1"/>
    <property type="match status" value="1"/>
</dbReference>
<dbReference type="InParanoid" id="A0A067MNT9"/>
<sequence>MAASPIIADIPPGGAAPAHDPDDTLRESLIASLTAPTNKKSLPTHLLYDDRGLELYDDITTQIPDQYYLFPCEESILINSSLEIGKVMFSGAVGEGEIDGRDVFELGSGSLRKTFHLLSALSSLSPSDDGQPKTTYYALDLVRSSLESTLSRLAEHPEITRGIELRGLAGSYDDGIAFAKAGGFHDAKAHNPEGGLHLATPNGESEDVSTKHTTRPRRKSLDVSSNSTHSSQSSHGSIPTLESSQPLSSCIVPVHGTHLEAKAGNRPLHMLFVGSSLGNFPSPAASAKFLSSLPIRPGSSDTLLLGLDARNDPEAVRKAYCDDKGVMVKFFMNGLKVVGRILVGGESGNDMFEEGKWGYVGIYNEQAGVHDAYYSSKVAQTLVIPGDPPRALSFKKNELIHIASSYKYSTEDAYALFAASGLRLLHTWSAPRATSSSPYYSMYLLARPPFQFPLGIYPGARSYLGDNDSEQLTQKGDAPIGEVLSIDPAFVGSVPTMDDWAQLWKLWDTITVGMISPEMMHRKPIDLRHKWLFYLGHIPAFLDINLSKALKEPRTEPVCFKPHSRAPETDKEWPTLESILEFRDRVRARVTRLYADCEAQRGGKWSRRMRRVWTMVYEREAMYSETLLYMLFQCDDPVPPPGFHSPAWKLLPPSETSTKESPFPITPPAIQIPVPTTTIALGGDDPESADHEVDGEESDAHEYCWDNESPKREAAVPGNARIEGRCVRTLYGPAPFLHAAHWPLTASYDELASYATHKGGRLPTEPELRWFIDTHLGSAESNLGFKHWGFIEPLEPRGGKRGHNGGVWELTSTIMDEHEGYKRSELYPGYSSDFFDDMHHIAIGGSFTTIPRMAQRRSFRNFYRHNYPYAWTGGRIVYDD</sequence>
<dbReference type="SUPFAM" id="SSF56436">
    <property type="entry name" value="C-type lectin-like"/>
    <property type="match status" value="1"/>
</dbReference>
<evidence type="ECO:0000259" key="4">
    <source>
        <dbReference type="Pfam" id="PF10017"/>
    </source>
</evidence>
<dbReference type="PANTHER" id="PTHR43397:SF1">
    <property type="entry name" value="ERGOTHIONEINE BIOSYNTHESIS PROTEIN 1"/>
    <property type="match status" value="1"/>
</dbReference>
<reference evidence="7" key="1">
    <citation type="journal article" date="2014" name="Proc. Natl. Acad. Sci. U.S.A.">
        <title>Extensive sampling of basidiomycete genomes demonstrates inadequacy of the white-rot/brown-rot paradigm for wood decay fungi.</title>
        <authorList>
            <person name="Riley R."/>
            <person name="Salamov A.A."/>
            <person name="Brown D.W."/>
            <person name="Nagy L.G."/>
            <person name="Floudas D."/>
            <person name="Held B.W."/>
            <person name="Levasseur A."/>
            <person name="Lombard V."/>
            <person name="Morin E."/>
            <person name="Otillar R."/>
            <person name="Lindquist E.A."/>
            <person name="Sun H."/>
            <person name="LaButti K.M."/>
            <person name="Schmutz J."/>
            <person name="Jabbour D."/>
            <person name="Luo H."/>
            <person name="Baker S.E."/>
            <person name="Pisabarro A.G."/>
            <person name="Walton J.D."/>
            <person name="Blanchette R.A."/>
            <person name="Henrissat B."/>
            <person name="Martin F."/>
            <person name="Cullen D."/>
            <person name="Hibbett D.S."/>
            <person name="Grigoriev I.V."/>
        </authorList>
    </citation>
    <scope>NUCLEOTIDE SEQUENCE [LARGE SCALE GENOMIC DNA]</scope>
    <source>
        <strain evidence="7">FD-172 SS1</strain>
    </source>
</reference>
<keyword evidence="1" id="KW-0489">Methyltransferase</keyword>
<feature type="region of interest" description="Disordered" evidence="3">
    <location>
        <begin position="189"/>
        <end position="244"/>
    </location>
</feature>
<dbReference type="GO" id="GO:0008168">
    <property type="term" value="F:methyltransferase activity"/>
    <property type="evidence" value="ECO:0007669"/>
    <property type="project" value="UniProtKB-KW"/>
</dbReference>
<dbReference type="Pfam" id="PF10017">
    <property type="entry name" value="Methyltransf_33"/>
    <property type="match status" value="2"/>
</dbReference>
<evidence type="ECO:0000313" key="6">
    <source>
        <dbReference type="EMBL" id="KDQ17224.1"/>
    </source>
</evidence>
<evidence type="ECO:0000259" key="5">
    <source>
        <dbReference type="Pfam" id="PF12867"/>
    </source>
</evidence>
<dbReference type="OrthoDB" id="659at2759"/>
<dbReference type="Gene3D" id="3.40.50.150">
    <property type="entry name" value="Vaccinia Virus protein VP39"/>
    <property type="match status" value="2"/>
</dbReference>
<keyword evidence="7" id="KW-1185">Reference proteome</keyword>
<feature type="compositionally biased region" description="Low complexity" evidence="3">
    <location>
        <begin position="224"/>
        <end position="237"/>
    </location>
</feature>
<feature type="compositionally biased region" description="Low complexity" evidence="3">
    <location>
        <begin position="1"/>
        <end position="18"/>
    </location>
</feature>
<dbReference type="GO" id="GO:0032259">
    <property type="term" value="P:methylation"/>
    <property type="evidence" value="ECO:0007669"/>
    <property type="project" value="UniProtKB-KW"/>
</dbReference>
<dbReference type="InterPro" id="IPR024775">
    <property type="entry name" value="DinB-like"/>
</dbReference>
<organism evidence="6 7">
    <name type="scientific">Botryobasidium botryosum (strain FD-172 SS1)</name>
    <dbReference type="NCBI Taxonomy" id="930990"/>
    <lineage>
        <taxon>Eukaryota</taxon>
        <taxon>Fungi</taxon>
        <taxon>Dikarya</taxon>
        <taxon>Basidiomycota</taxon>
        <taxon>Agaricomycotina</taxon>
        <taxon>Agaricomycetes</taxon>
        <taxon>Cantharellales</taxon>
        <taxon>Botryobasidiaceae</taxon>
        <taxon>Botryobasidium</taxon>
    </lineage>
</organism>
<accession>A0A067MNT9</accession>
<evidence type="ECO:0000313" key="7">
    <source>
        <dbReference type="Proteomes" id="UP000027195"/>
    </source>
</evidence>
<gene>
    <name evidence="6" type="ORF">BOTBODRAFT_53375</name>
</gene>
<feature type="domain" description="Histidine-specific methyltransferase SAM-dependent" evidence="4">
    <location>
        <begin position="26"/>
        <end position="177"/>
    </location>
</feature>
<name>A0A067MNT9_BOTB1</name>
<proteinExistence type="predicted"/>
<evidence type="ECO:0000256" key="3">
    <source>
        <dbReference type="SAM" id="MobiDB-lite"/>
    </source>
</evidence>
<protein>
    <recommendedName>
        <fullName evidence="8">Histidine-specific methyltransferase SAM-dependent domain-containing protein</fullName>
    </recommendedName>
</protein>
<dbReference type="AlphaFoldDB" id="A0A067MNT9"/>
<dbReference type="STRING" id="930990.A0A067MNT9"/>
<dbReference type="FunCoup" id="A0A067MNT9">
    <property type="interactions" value="13"/>
</dbReference>
<evidence type="ECO:0000256" key="1">
    <source>
        <dbReference type="ARBA" id="ARBA00022603"/>
    </source>
</evidence>